<proteinExistence type="predicted"/>
<evidence type="ECO:0000313" key="1">
    <source>
        <dbReference type="EMBL" id="CAH1231308.1"/>
    </source>
</evidence>
<dbReference type="RefSeq" id="WP_236293220.1">
    <property type="nucleotide sequence ID" value="NZ_CAKMMW010000041.1"/>
</dbReference>
<reference evidence="1" key="1">
    <citation type="submission" date="2022-01" db="EMBL/GenBank/DDBJ databases">
        <authorList>
            <person name="Criscuolo A."/>
        </authorList>
    </citation>
    <scope>NUCLEOTIDE SEQUENCE</scope>
    <source>
        <strain evidence="1">CIP111891</strain>
    </source>
</reference>
<keyword evidence="2" id="KW-1185">Reference proteome</keyword>
<dbReference type="Pfam" id="PF13589">
    <property type="entry name" value="HATPase_c_3"/>
    <property type="match status" value="1"/>
</dbReference>
<accession>A0ABN8HAD5</accession>
<protein>
    <recommendedName>
        <fullName evidence="3">ATP-binding protein</fullName>
    </recommendedName>
</protein>
<sequence length="416" mass="47958">MISVWVQADYMKKGLIAMNNIKISSKGIEKALRKFDYLQAIAEYIWNGFDAEATVVDITLHKNILDGVDQIVIADNGYGIKLKDLEGKFTPFYESEKSVDPDKRGRTTSAMHGKNGIGRLTFHHFASEAIWQTTYEDGLLLKNTYKIHIQAKQLDAYHVTKPDLTDKDRGTTVTFNNIIKEFVAQDFLAFLSREFGWFLELHADKPYTIRIDGEPLDYASLIAEKETFTFAHTMSQTKFRITYIRWEDRMNHEYSKLYFIDSKLKEQHKQPTTFNNKGDSFYHSVYIQSKLFDQFDFSSENLSGQQSFTFGASRKSDAFQYLLDKLGTFISEKRQPYLRKLSDAVIKEFAEAKAFPTFTGDPEAANRRDELEAAIRELCHAEPKVFARLNPEQKKVLAHLIHAVGAKERQWLMAAL</sequence>
<comment type="caution">
    <text evidence="1">The sequence shown here is derived from an EMBL/GenBank/DDBJ whole genome shotgun (WGS) entry which is preliminary data.</text>
</comment>
<evidence type="ECO:0000313" key="2">
    <source>
        <dbReference type="Proteomes" id="UP000838821"/>
    </source>
</evidence>
<dbReference type="SUPFAM" id="SSF55874">
    <property type="entry name" value="ATPase domain of HSP90 chaperone/DNA topoisomerase II/histidine kinase"/>
    <property type="match status" value="1"/>
</dbReference>
<organism evidence="1 2">
    <name type="scientific">Paenibacillus allorhizoplanae</name>
    <dbReference type="NCBI Taxonomy" id="2905648"/>
    <lineage>
        <taxon>Bacteria</taxon>
        <taxon>Bacillati</taxon>
        <taxon>Bacillota</taxon>
        <taxon>Bacilli</taxon>
        <taxon>Bacillales</taxon>
        <taxon>Paenibacillaceae</taxon>
        <taxon>Paenibacillus</taxon>
    </lineage>
</organism>
<dbReference type="EMBL" id="CAKMMW010000041">
    <property type="protein sequence ID" value="CAH1231308.1"/>
    <property type="molecule type" value="Genomic_DNA"/>
</dbReference>
<dbReference type="Proteomes" id="UP000838821">
    <property type="component" value="Unassembled WGS sequence"/>
</dbReference>
<evidence type="ECO:0008006" key="3">
    <source>
        <dbReference type="Google" id="ProtNLM"/>
    </source>
</evidence>
<gene>
    <name evidence="1" type="ORF">PAECIP111891_06811</name>
</gene>
<name>A0ABN8HAD5_9BACL</name>
<dbReference type="InterPro" id="IPR036890">
    <property type="entry name" value="HATPase_C_sf"/>
</dbReference>
<dbReference type="Gene3D" id="3.30.565.10">
    <property type="entry name" value="Histidine kinase-like ATPase, C-terminal domain"/>
    <property type="match status" value="1"/>
</dbReference>